<reference evidence="1 2" key="1">
    <citation type="submission" date="2018-02" db="EMBL/GenBank/DDBJ databases">
        <title>The genomes of Aspergillus section Nigri reveals drivers in fungal speciation.</title>
        <authorList>
            <consortium name="DOE Joint Genome Institute"/>
            <person name="Vesth T.C."/>
            <person name="Nybo J."/>
            <person name="Theobald S."/>
            <person name="Brandl J."/>
            <person name="Frisvad J.C."/>
            <person name="Nielsen K.F."/>
            <person name="Lyhne E.K."/>
            <person name="Kogle M.E."/>
            <person name="Kuo A."/>
            <person name="Riley R."/>
            <person name="Clum A."/>
            <person name="Nolan M."/>
            <person name="Lipzen A."/>
            <person name="Salamov A."/>
            <person name="Henrissat B."/>
            <person name="Wiebenga A."/>
            <person name="De vries R.P."/>
            <person name="Grigoriev I.V."/>
            <person name="Mortensen U.H."/>
            <person name="Andersen M.R."/>
            <person name="Baker S.E."/>
        </authorList>
    </citation>
    <scope>NUCLEOTIDE SEQUENCE [LARGE SCALE GENOMIC DNA]</scope>
    <source>
        <strain evidence="1 2">CBS 313.89</strain>
    </source>
</reference>
<dbReference type="OrthoDB" id="445007at2759"/>
<dbReference type="AlphaFoldDB" id="A0A8G1RGU9"/>
<proteinExistence type="predicted"/>
<dbReference type="RefSeq" id="XP_040796505.1">
    <property type="nucleotide sequence ID" value="XM_040941759.1"/>
</dbReference>
<evidence type="ECO:0000313" key="2">
    <source>
        <dbReference type="Proteomes" id="UP000249789"/>
    </source>
</evidence>
<dbReference type="InterPro" id="IPR008775">
    <property type="entry name" value="Phytyl_CoA_dOase-like"/>
</dbReference>
<dbReference type="Proteomes" id="UP000249789">
    <property type="component" value="Unassembled WGS sequence"/>
</dbReference>
<dbReference type="VEuPathDB" id="FungiDB:BO72DRAFT_389304"/>
<evidence type="ECO:0008006" key="3">
    <source>
        <dbReference type="Google" id="ProtNLM"/>
    </source>
</evidence>
<dbReference type="Gene3D" id="2.60.120.620">
    <property type="entry name" value="q2cbj1_9rhob like domain"/>
    <property type="match status" value="1"/>
</dbReference>
<gene>
    <name evidence="1" type="ORF">BO72DRAFT_389304</name>
</gene>
<dbReference type="GeneID" id="63859092"/>
<organism evidence="1 2">
    <name type="scientific">Aspergillus fijiensis CBS 313.89</name>
    <dbReference type="NCBI Taxonomy" id="1448319"/>
    <lineage>
        <taxon>Eukaryota</taxon>
        <taxon>Fungi</taxon>
        <taxon>Dikarya</taxon>
        <taxon>Ascomycota</taxon>
        <taxon>Pezizomycotina</taxon>
        <taxon>Eurotiomycetes</taxon>
        <taxon>Eurotiomycetidae</taxon>
        <taxon>Eurotiales</taxon>
        <taxon>Aspergillaceae</taxon>
        <taxon>Aspergillus</taxon>
    </lineage>
</organism>
<evidence type="ECO:0000313" key="1">
    <source>
        <dbReference type="EMBL" id="RAK72493.1"/>
    </source>
</evidence>
<sequence>MSPAQILVLPPNRPAKGFPEHLAADSKAAVIDAFHASTVTAAEVVASLIKNGGCVVRGILNFEQLALIEKDVRPWIEKDRPWVGEFFPPETRRVMGLVEKSKLFTELIPGNRLYRDVCDTLLTSTHESWLGQKLETSVSHPQLNNTIVFSIGPGARRQELHRDDMMFHNELTELASHTDYKIGRDTNIGFFVAGKETTRANGATRFIPRSHLWAKTTPPNEDLAYYAELKPGDGFLMLASCFHGGSANTTVDQERLVYSCFMTKGFLRQEENQYLANSLESVKRYSVDMQKMIGYSLSSPFGGWVDLKDPRVLLLDPGEDIEGDLF</sequence>
<dbReference type="Pfam" id="PF05721">
    <property type="entry name" value="PhyH"/>
    <property type="match status" value="1"/>
</dbReference>
<dbReference type="EMBL" id="KZ824694">
    <property type="protein sequence ID" value="RAK72493.1"/>
    <property type="molecule type" value="Genomic_DNA"/>
</dbReference>
<protein>
    <recommendedName>
        <fullName evidence="3">Phytanoyl-CoA dioxygenase family protein</fullName>
    </recommendedName>
</protein>
<name>A0A8G1RGU9_9EURO</name>
<accession>A0A8G1RGU9</accession>
<keyword evidence="2" id="KW-1185">Reference proteome</keyword>
<dbReference type="SUPFAM" id="SSF51197">
    <property type="entry name" value="Clavaminate synthase-like"/>
    <property type="match status" value="1"/>
</dbReference>